<keyword evidence="3" id="KW-1185">Reference proteome</keyword>
<evidence type="ECO:0008006" key="4">
    <source>
        <dbReference type="Google" id="ProtNLM"/>
    </source>
</evidence>
<name>A0A916XJB8_9ACTN</name>
<dbReference type="Proteomes" id="UP000641514">
    <property type="component" value="Unassembled WGS sequence"/>
</dbReference>
<proteinExistence type="predicted"/>
<sequence length="277" mass="29285">MAKTLSKNSIDIKAVDSVKTPLFVAVGAGDYAVETLGGFVKDLRRFAGNAATDTQARLDRTRDRLVSLPSQVPSDLSELRGRLSRDELKKQAEAYVQTASETYSALAERGETRVEQLRLQPLVETRVNDAVEVTGEAIEELTRRSRLVRELALRAVTKISGKSQQAVGAASEKVSEVADKAAESASDVVEAASDFADEAKETLAAAVDSVEAEASVAKAELKAEAEAAADAVVAKAEEVSEAVQAKETPAAKPAPKRRAPAKRAAAPRRASAKASEA</sequence>
<gene>
    <name evidence="2" type="ORF">GCM10011410_30020</name>
</gene>
<feature type="compositionally biased region" description="Low complexity" evidence="1">
    <location>
        <begin position="262"/>
        <end position="277"/>
    </location>
</feature>
<feature type="compositionally biased region" description="Low complexity" evidence="1">
    <location>
        <begin position="241"/>
        <end position="253"/>
    </location>
</feature>
<protein>
    <recommendedName>
        <fullName evidence="4">Heparin-binding hemagglutinin</fullName>
    </recommendedName>
</protein>
<organism evidence="2 3">
    <name type="scientific">Hoyosella rhizosphaerae</name>
    <dbReference type="NCBI Taxonomy" id="1755582"/>
    <lineage>
        <taxon>Bacteria</taxon>
        <taxon>Bacillati</taxon>
        <taxon>Actinomycetota</taxon>
        <taxon>Actinomycetes</taxon>
        <taxon>Mycobacteriales</taxon>
        <taxon>Hoyosellaceae</taxon>
        <taxon>Hoyosella</taxon>
    </lineage>
</organism>
<accession>A0A916XJB8</accession>
<dbReference type="EMBL" id="BMJH01000003">
    <property type="protein sequence ID" value="GGC74674.1"/>
    <property type="molecule type" value="Genomic_DNA"/>
</dbReference>
<feature type="region of interest" description="Disordered" evidence="1">
    <location>
        <begin position="236"/>
        <end position="277"/>
    </location>
</feature>
<reference evidence="2" key="2">
    <citation type="submission" date="2020-09" db="EMBL/GenBank/DDBJ databases">
        <authorList>
            <person name="Sun Q."/>
            <person name="Zhou Y."/>
        </authorList>
    </citation>
    <scope>NUCLEOTIDE SEQUENCE</scope>
    <source>
        <strain evidence="2">CGMCC 1.15478</strain>
    </source>
</reference>
<dbReference type="AlphaFoldDB" id="A0A916XJB8"/>
<evidence type="ECO:0000313" key="2">
    <source>
        <dbReference type="EMBL" id="GGC74674.1"/>
    </source>
</evidence>
<evidence type="ECO:0000256" key="1">
    <source>
        <dbReference type="SAM" id="MobiDB-lite"/>
    </source>
</evidence>
<dbReference type="Gene3D" id="6.10.140.1430">
    <property type="match status" value="1"/>
</dbReference>
<reference evidence="2" key="1">
    <citation type="journal article" date="2014" name="Int. J. Syst. Evol. Microbiol.">
        <title>Complete genome sequence of Corynebacterium casei LMG S-19264T (=DSM 44701T), isolated from a smear-ripened cheese.</title>
        <authorList>
            <consortium name="US DOE Joint Genome Institute (JGI-PGF)"/>
            <person name="Walter F."/>
            <person name="Albersmeier A."/>
            <person name="Kalinowski J."/>
            <person name="Ruckert C."/>
        </authorList>
    </citation>
    <scope>NUCLEOTIDE SEQUENCE</scope>
    <source>
        <strain evidence="2">CGMCC 1.15478</strain>
    </source>
</reference>
<comment type="caution">
    <text evidence="2">The sequence shown here is derived from an EMBL/GenBank/DDBJ whole genome shotgun (WGS) entry which is preliminary data.</text>
</comment>
<evidence type="ECO:0000313" key="3">
    <source>
        <dbReference type="Proteomes" id="UP000641514"/>
    </source>
</evidence>
<dbReference type="RefSeq" id="WP_188676756.1">
    <property type="nucleotide sequence ID" value="NZ_BMJH01000003.1"/>
</dbReference>